<dbReference type="EMBL" id="KV878342">
    <property type="protein sequence ID" value="OJJ46653.1"/>
    <property type="molecule type" value="Genomic_DNA"/>
</dbReference>
<dbReference type="GeneID" id="34613258"/>
<dbReference type="Gene3D" id="3.40.50.300">
    <property type="entry name" value="P-loop containing nucleotide triphosphate hydrolases"/>
    <property type="match status" value="1"/>
</dbReference>
<evidence type="ECO:0000313" key="1">
    <source>
        <dbReference type="EMBL" id="OJJ46653.1"/>
    </source>
</evidence>
<accession>A0A1L9SHQ5</accession>
<dbReference type="Proteomes" id="UP000184188">
    <property type="component" value="Unassembled WGS sequence"/>
</dbReference>
<evidence type="ECO:0000313" key="2">
    <source>
        <dbReference type="Proteomes" id="UP000184188"/>
    </source>
</evidence>
<dbReference type="SUPFAM" id="SSF52540">
    <property type="entry name" value="P-loop containing nucleoside triphosphate hydrolases"/>
    <property type="match status" value="1"/>
</dbReference>
<protein>
    <recommendedName>
        <fullName evidence="3">G domain-containing protein</fullName>
    </recommendedName>
</protein>
<proteinExistence type="predicted"/>
<dbReference type="VEuPathDB" id="FungiDB:ASPZODRAFT_166871"/>
<evidence type="ECO:0008006" key="3">
    <source>
        <dbReference type="Google" id="ProtNLM"/>
    </source>
</evidence>
<organism evidence="1 2">
    <name type="scientific">Penicilliopsis zonata CBS 506.65</name>
    <dbReference type="NCBI Taxonomy" id="1073090"/>
    <lineage>
        <taxon>Eukaryota</taxon>
        <taxon>Fungi</taxon>
        <taxon>Dikarya</taxon>
        <taxon>Ascomycota</taxon>
        <taxon>Pezizomycotina</taxon>
        <taxon>Eurotiomycetes</taxon>
        <taxon>Eurotiomycetidae</taxon>
        <taxon>Eurotiales</taxon>
        <taxon>Aspergillaceae</taxon>
        <taxon>Penicilliopsis</taxon>
    </lineage>
</organism>
<dbReference type="CDD" id="cd00882">
    <property type="entry name" value="Ras_like_GTPase"/>
    <property type="match status" value="1"/>
</dbReference>
<sequence length="246" mass="28447">MESSSGLWERKYGSMTEKPDSVSWIAAMDMLKLGEAKRDPEVITIAILGVKGAGKSAFISNLVGEKLDPDTKEVSMHSYEYNEFIHVCFIDTRSFDGITKTDFDVLREVDAFLDKSHEIKIRLDGIIYFHQIGDNRMQGPVSKSMLMLWKLLKREAYRKVMLVTSMWDTVDFNQGKELEKAFVNTSTLLTTIRRNRWQIARHWGTKESASSLVDFFVKKKKRDKKLFPDPSRRGYVPDAEIKQRHL</sequence>
<dbReference type="InterPro" id="IPR027417">
    <property type="entry name" value="P-loop_NTPase"/>
</dbReference>
<dbReference type="OrthoDB" id="8954335at2759"/>
<dbReference type="AlphaFoldDB" id="A0A1L9SHQ5"/>
<dbReference type="STRING" id="1073090.A0A1L9SHQ5"/>
<dbReference type="RefSeq" id="XP_022581163.1">
    <property type="nucleotide sequence ID" value="XM_022726794.1"/>
</dbReference>
<reference evidence="2" key="1">
    <citation type="journal article" date="2017" name="Genome Biol.">
        <title>Comparative genomics reveals high biological diversity and specific adaptations in the industrially and medically important fungal genus Aspergillus.</title>
        <authorList>
            <person name="de Vries R.P."/>
            <person name="Riley R."/>
            <person name="Wiebenga A."/>
            <person name="Aguilar-Osorio G."/>
            <person name="Amillis S."/>
            <person name="Uchima C.A."/>
            <person name="Anderluh G."/>
            <person name="Asadollahi M."/>
            <person name="Askin M."/>
            <person name="Barry K."/>
            <person name="Battaglia E."/>
            <person name="Bayram O."/>
            <person name="Benocci T."/>
            <person name="Braus-Stromeyer S.A."/>
            <person name="Caldana C."/>
            <person name="Canovas D."/>
            <person name="Cerqueira G.C."/>
            <person name="Chen F."/>
            <person name="Chen W."/>
            <person name="Choi C."/>
            <person name="Clum A."/>
            <person name="Dos Santos R.A."/>
            <person name="Damasio A.R."/>
            <person name="Diallinas G."/>
            <person name="Emri T."/>
            <person name="Fekete E."/>
            <person name="Flipphi M."/>
            <person name="Freyberg S."/>
            <person name="Gallo A."/>
            <person name="Gournas C."/>
            <person name="Habgood R."/>
            <person name="Hainaut M."/>
            <person name="Harispe M.L."/>
            <person name="Henrissat B."/>
            <person name="Hilden K.S."/>
            <person name="Hope R."/>
            <person name="Hossain A."/>
            <person name="Karabika E."/>
            <person name="Karaffa L."/>
            <person name="Karanyi Z."/>
            <person name="Krasevec N."/>
            <person name="Kuo A."/>
            <person name="Kusch H."/>
            <person name="LaButti K."/>
            <person name="Lagendijk E.L."/>
            <person name="Lapidus A."/>
            <person name="Levasseur A."/>
            <person name="Lindquist E."/>
            <person name="Lipzen A."/>
            <person name="Logrieco A.F."/>
            <person name="MacCabe A."/>
            <person name="Maekelae M.R."/>
            <person name="Malavazi I."/>
            <person name="Melin P."/>
            <person name="Meyer V."/>
            <person name="Mielnichuk N."/>
            <person name="Miskei M."/>
            <person name="Molnar A.P."/>
            <person name="Mule G."/>
            <person name="Ngan C.Y."/>
            <person name="Orejas M."/>
            <person name="Orosz E."/>
            <person name="Ouedraogo J.P."/>
            <person name="Overkamp K.M."/>
            <person name="Park H.-S."/>
            <person name="Perrone G."/>
            <person name="Piumi F."/>
            <person name="Punt P.J."/>
            <person name="Ram A.F."/>
            <person name="Ramon A."/>
            <person name="Rauscher S."/>
            <person name="Record E."/>
            <person name="Riano-Pachon D.M."/>
            <person name="Robert V."/>
            <person name="Roehrig J."/>
            <person name="Ruller R."/>
            <person name="Salamov A."/>
            <person name="Salih N.S."/>
            <person name="Samson R.A."/>
            <person name="Sandor E."/>
            <person name="Sanguinetti M."/>
            <person name="Schuetze T."/>
            <person name="Sepcic K."/>
            <person name="Shelest E."/>
            <person name="Sherlock G."/>
            <person name="Sophianopoulou V."/>
            <person name="Squina F.M."/>
            <person name="Sun H."/>
            <person name="Susca A."/>
            <person name="Todd R.B."/>
            <person name="Tsang A."/>
            <person name="Unkles S.E."/>
            <person name="van de Wiele N."/>
            <person name="van Rossen-Uffink D."/>
            <person name="Oliveira J.V."/>
            <person name="Vesth T.C."/>
            <person name="Visser J."/>
            <person name="Yu J.-H."/>
            <person name="Zhou M."/>
            <person name="Andersen M.R."/>
            <person name="Archer D.B."/>
            <person name="Baker S.E."/>
            <person name="Benoit I."/>
            <person name="Brakhage A.A."/>
            <person name="Braus G.H."/>
            <person name="Fischer R."/>
            <person name="Frisvad J.C."/>
            <person name="Goldman G.H."/>
            <person name="Houbraken J."/>
            <person name="Oakley B."/>
            <person name="Pocsi I."/>
            <person name="Scazzocchio C."/>
            <person name="Seiboth B."/>
            <person name="vanKuyk P.A."/>
            <person name="Wortman J."/>
            <person name="Dyer P.S."/>
            <person name="Grigoriev I.V."/>
        </authorList>
    </citation>
    <scope>NUCLEOTIDE SEQUENCE [LARGE SCALE GENOMIC DNA]</scope>
    <source>
        <strain evidence="2">CBS 506.65</strain>
    </source>
</reference>
<keyword evidence="2" id="KW-1185">Reference proteome</keyword>
<name>A0A1L9SHQ5_9EURO</name>
<gene>
    <name evidence="1" type="ORF">ASPZODRAFT_166871</name>
</gene>